<dbReference type="PANTHER" id="PTHR18939:SF4">
    <property type="entry name" value="RIBOSOME-BINDING PROTEIN 1"/>
    <property type="match status" value="1"/>
</dbReference>
<feature type="compositionally biased region" description="Basic and acidic residues" evidence="2">
    <location>
        <begin position="72"/>
        <end position="85"/>
    </location>
</feature>
<protein>
    <recommendedName>
        <fullName evidence="5">Ribosome-binding protein 1</fullName>
    </recommendedName>
</protein>
<keyword evidence="1" id="KW-0175">Coiled coil</keyword>
<evidence type="ECO:0000256" key="1">
    <source>
        <dbReference type="SAM" id="Coils"/>
    </source>
</evidence>
<organism evidence="3 4">
    <name type="scientific">Plutella xylostella</name>
    <name type="common">Diamondback moth</name>
    <name type="synonym">Plutella maculipennis</name>
    <dbReference type="NCBI Taxonomy" id="51655"/>
    <lineage>
        <taxon>Eukaryota</taxon>
        <taxon>Metazoa</taxon>
        <taxon>Ecdysozoa</taxon>
        <taxon>Arthropoda</taxon>
        <taxon>Hexapoda</taxon>
        <taxon>Insecta</taxon>
        <taxon>Pterygota</taxon>
        <taxon>Neoptera</taxon>
        <taxon>Endopterygota</taxon>
        <taxon>Lepidoptera</taxon>
        <taxon>Glossata</taxon>
        <taxon>Ditrysia</taxon>
        <taxon>Yponomeutoidea</taxon>
        <taxon>Plutellidae</taxon>
        <taxon>Plutella</taxon>
    </lineage>
</organism>
<evidence type="ECO:0000313" key="4">
    <source>
        <dbReference type="Proteomes" id="UP000823941"/>
    </source>
</evidence>
<feature type="compositionally biased region" description="Basic and acidic residues" evidence="2">
    <location>
        <begin position="213"/>
        <end position="231"/>
    </location>
</feature>
<dbReference type="PANTHER" id="PTHR18939">
    <property type="entry name" value="RIBOSOME BINDING PROTEIN-1"/>
    <property type="match status" value="1"/>
</dbReference>
<feature type="region of interest" description="Disordered" evidence="2">
    <location>
        <begin position="191"/>
        <end position="295"/>
    </location>
</feature>
<feature type="region of interest" description="Disordered" evidence="2">
    <location>
        <begin position="49"/>
        <end position="107"/>
    </location>
</feature>
<feature type="region of interest" description="Disordered" evidence="2">
    <location>
        <begin position="120"/>
        <end position="159"/>
    </location>
</feature>
<feature type="compositionally biased region" description="Pro residues" evidence="2">
    <location>
        <begin position="277"/>
        <end position="287"/>
    </location>
</feature>
<name>A0ABQ7PZM3_PLUXY</name>
<evidence type="ECO:0008006" key="5">
    <source>
        <dbReference type="Google" id="ProtNLM"/>
    </source>
</evidence>
<feature type="compositionally biased region" description="Basic and acidic residues" evidence="2">
    <location>
        <begin position="568"/>
        <end position="587"/>
    </location>
</feature>
<sequence length="903" mass="98346">MELQALLVLGGVVVAGAAVLLLVGLFSASGTSYEEAVAQQRRAASELLALAESKNKPKKNVKKANKKLAKKEKKESTAGSDHESEAPAESGADEEAPARPHVEFTAPVVVDVPRDNVPNVKIRKRGKDPKVKPILLNKEDPSCVSDPSAPPTPAASNHFEEIHPKDDFELLQSSLVGDKAAEKKEEVVIEKKEAKKEKAVKAKTGARVVETLPKAEPERERRNSGDQPKEQRKAKKPEKKSPIEQAIEVAREEMVPPLTVAPPSELTTDKLLKQALPPAPAAATPPPKAKKNKNKEPNVMTLLSGDAAVNVESLVRLISEAALSRSETQLLTDTLLNKQHDALQHADWTEGPNDPMQKLKKQLADKEKALADEQDASQALHAKLKELRTSLNAERSRATAAARAAEEAAAELAASQARLQRLADEKHQDKMLLQAKLNAEAEAQAQRVQMEMHIQRLSESETALVAQLNALQAELNARALEAGQARCEAAAARDAVLGAQQLAAETAQQLQEANRVCAELDVARQSALHGEAAAQQELRALQETLHGVSELQAEVQRLTTRAQTAESNAEKLKTEAEKLKEENDKQKQQLSLEVAALREAAAAREAEIAELKQMKAAPAQNGLPPSNLTDQHKAAELAKVEGVIESLRAELTAAQRGCAEQREQAAALRAQLQAYQDKNNELRTKNWKVMEALQSAEKALQSKPASAMPAQDSLRDALTKAQEAQYSEVAAILKSACPTVAPSTAPGRAWLDAFAASLKKELEAKKVTSSPVSTQKDDAKLEEMRAQNQHLQGLVDKYKTIIDDTEGVLSRLQHNVTAEERRWAQQLAEQQRELDHVRSRTVAQLQNKIDSLEAELRKAQAANHNNSFADAERLTQERLLGGLSDKHKLNSSNGPLQVDLEEK</sequence>
<feature type="coiled-coil region" evidence="1">
    <location>
        <begin position="644"/>
        <end position="685"/>
    </location>
</feature>
<keyword evidence="4" id="KW-1185">Reference proteome</keyword>
<dbReference type="EMBL" id="JAHIBW010000025">
    <property type="protein sequence ID" value="KAG7297934.1"/>
    <property type="molecule type" value="Genomic_DNA"/>
</dbReference>
<gene>
    <name evidence="3" type="ORF">JYU34_018689</name>
</gene>
<comment type="caution">
    <text evidence="3">The sequence shown here is derived from an EMBL/GenBank/DDBJ whole genome shotgun (WGS) entry which is preliminary data.</text>
</comment>
<evidence type="ECO:0000313" key="3">
    <source>
        <dbReference type="EMBL" id="KAG7297934.1"/>
    </source>
</evidence>
<feature type="region of interest" description="Disordered" evidence="2">
    <location>
        <begin position="881"/>
        <end position="903"/>
    </location>
</feature>
<feature type="compositionally biased region" description="Basic and acidic residues" evidence="2">
    <location>
        <begin position="191"/>
        <end position="200"/>
    </location>
</feature>
<feature type="compositionally biased region" description="Basic residues" evidence="2">
    <location>
        <begin position="56"/>
        <end position="71"/>
    </location>
</feature>
<dbReference type="Proteomes" id="UP000823941">
    <property type="component" value="Chromosome 25"/>
</dbReference>
<dbReference type="InterPro" id="IPR040248">
    <property type="entry name" value="RRBP1"/>
</dbReference>
<accession>A0ABQ7PZM3</accession>
<reference evidence="3 4" key="1">
    <citation type="submission" date="2021-06" db="EMBL/GenBank/DDBJ databases">
        <title>A haploid diamondback moth (Plutella xylostella L.) genome assembly resolves 31 chromosomes and identifies a diamide resistance mutation.</title>
        <authorList>
            <person name="Ward C.M."/>
            <person name="Perry K.D."/>
            <person name="Baker G."/>
            <person name="Powis K."/>
            <person name="Heckel D.G."/>
            <person name="Baxter S.W."/>
        </authorList>
    </citation>
    <scope>NUCLEOTIDE SEQUENCE [LARGE SCALE GENOMIC DNA]</scope>
    <source>
        <strain evidence="3 4">LV</strain>
        <tissue evidence="3">Single pupa</tissue>
    </source>
</reference>
<feature type="region of interest" description="Disordered" evidence="2">
    <location>
        <begin position="561"/>
        <end position="587"/>
    </location>
</feature>
<proteinExistence type="predicted"/>
<evidence type="ECO:0000256" key="2">
    <source>
        <dbReference type="SAM" id="MobiDB-lite"/>
    </source>
</evidence>